<gene>
    <name evidence="1" type="ORF">MG293_014271</name>
</gene>
<evidence type="ECO:0000313" key="1">
    <source>
        <dbReference type="EMBL" id="KAI4535944.1"/>
    </source>
</evidence>
<reference evidence="1" key="1">
    <citation type="submission" date="2022-03" db="EMBL/GenBank/DDBJ databases">
        <title>Genomic analyses of argali, domestic sheep and their hybrids provide insights into chromosomal evolution, heterosis and genetic basis of agronomic traits.</title>
        <authorList>
            <person name="Li M."/>
        </authorList>
    </citation>
    <scope>NUCLEOTIDE SEQUENCE</scope>
    <source>
        <strain evidence="1">CAU-MHL-2022a</strain>
        <tissue evidence="1">Skin</tissue>
    </source>
</reference>
<sequence length="138" mass="14986">MAAVLTVEHHGKGRCLRRLRLWGLTGNRTHTVSSARLPIAFQPLRFPSPVGLRLDLERTPVKAEPGSTTGNLPVVFNSGVLWEFQAMYVEVAKTGSSKIQPKGQVAVVECAPDDSGHSPMDPGEGHFTHKIGYGRSVM</sequence>
<dbReference type="AlphaFoldDB" id="A0AAD4Y5S1"/>
<keyword evidence="2" id="KW-1185">Reference proteome</keyword>
<dbReference type="Proteomes" id="UP001214576">
    <property type="component" value="Unassembled WGS sequence"/>
</dbReference>
<protein>
    <submittedName>
        <fullName evidence="1">Uncharacterized protein</fullName>
    </submittedName>
</protein>
<comment type="caution">
    <text evidence="1">The sequence shown here is derived from an EMBL/GenBank/DDBJ whole genome shotgun (WGS) entry which is preliminary data.</text>
</comment>
<proteinExistence type="predicted"/>
<evidence type="ECO:0000313" key="2">
    <source>
        <dbReference type="Proteomes" id="UP001214576"/>
    </source>
</evidence>
<dbReference type="EMBL" id="JAKZEL010000017">
    <property type="protein sequence ID" value="KAI4535944.1"/>
    <property type="molecule type" value="Genomic_DNA"/>
</dbReference>
<accession>A0AAD4Y5S1</accession>
<name>A0AAD4Y5S1_OVIAM</name>
<organism evidence="1 2">
    <name type="scientific">Ovis ammon polii</name>
    <dbReference type="NCBI Taxonomy" id="230172"/>
    <lineage>
        <taxon>Eukaryota</taxon>
        <taxon>Metazoa</taxon>
        <taxon>Chordata</taxon>
        <taxon>Craniata</taxon>
        <taxon>Vertebrata</taxon>
        <taxon>Euteleostomi</taxon>
        <taxon>Mammalia</taxon>
        <taxon>Eutheria</taxon>
        <taxon>Laurasiatheria</taxon>
        <taxon>Artiodactyla</taxon>
        <taxon>Ruminantia</taxon>
        <taxon>Pecora</taxon>
        <taxon>Bovidae</taxon>
        <taxon>Caprinae</taxon>
        <taxon>Ovis</taxon>
    </lineage>
</organism>